<evidence type="ECO:0000313" key="1">
    <source>
        <dbReference type="EMBL" id="MEY8244018.1"/>
    </source>
</evidence>
<sequence length="258" mass="29694">MTHSDLKELLDREAARINNPDFIGRDPVQFPRRFERLQDIEIVSLLSSTIAWGNRKMICNNCEKMLSLMDHEPYRYVMDEGYEYLPDMNIHRTFFAKDFRHFLRGLHSIYKRHNSLADFARAVGIASHETPAWKLVEALNGELAEANHGVHDPRCLPGNLGNTALKRINMALRWLVRDDGIVDLGVWNVIKPSQLYIPLDVHVGNTARELGLLHRKANDRKSVISLTETLRDMRPEDPVWYDYALFGLGVDNSLPSAY</sequence>
<protein>
    <submittedName>
        <fullName evidence="1">TIGR02757 family protein</fullName>
    </submittedName>
</protein>
<dbReference type="EMBL" id="JBCLPP010000001">
    <property type="protein sequence ID" value="MEY8244018.1"/>
    <property type="molecule type" value="Genomic_DNA"/>
</dbReference>
<dbReference type="Proteomes" id="UP001565200">
    <property type="component" value="Unassembled WGS sequence"/>
</dbReference>
<comment type="caution">
    <text evidence="1">The sequence shown here is derived from an EMBL/GenBank/DDBJ whole genome shotgun (WGS) entry which is preliminary data.</text>
</comment>
<gene>
    <name evidence="1" type="ORF">AAK873_00125</name>
</gene>
<reference evidence="1 2" key="1">
    <citation type="submission" date="2024-03" db="EMBL/GenBank/DDBJ databases">
        <title>Mouse gut bacterial collection (mGBC) of GemPharmatech.</title>
        <authorList>
            <person name="He Y."/>
            <person name="Dong L."/>
            <person name="Wu D."/>
            <person name="Gao X."/>
            <person name="Lin Z."/>
        </authorList>
    </citation>
    <scope>NUCLEOTIDE SEQUENCE [LARGE SCALE GENOMIC DNA]</scope>
    <source>
        <strain evidence="1 2">54-13</strain>
    </source>
</reference>
<keyword evidence="2" id="KW-1185">Reference proteome</keyword>
<evidence type="ECO:0000313" key="2">
    <source>
        <dbReference type="Proteomes" id="UP001565200"/>
    </source>
</evidence>
<dbReference type="InterPro" id="IPR014127">
    <property type="entry name" value="CHP02757"/>
</dbReference>
<dbReference type="RefSeq" id="WP_121697809.1">
    <property type="nucleotide sequence ID" value="NZ_JBCLPP010000001.1"/>
</dbReference>
<proteinExistence type="predicted"/>
<dbReference type="Pfam" id="PF09674">
    <property type="entry name" value="DUF2400"/>
    <property type="match status" value="1"/>
</dbReference>
<accession>A0ABV4CRK7</accession>
<organism evidence="1 2">
    <name type="scientific">Heminiphilus faecis</name>
    <dbReference type="NCBI Taxonomy" id="2601703"/>
    <lineage>
        <taxon>Bacteria</taxon>
        <taxon>Pseudomonadati</taxon>
        <taxon>Bacteroidota</taxon>
        <taxon>Bacteroidia</taxon>
        <taxon>Bacteroidales</taxon>
        <taxon>Muribaculaceae</taxon>
        <taxon>Heminiphilus</taxon>
    </lineage>
</organism>
<name>A0ABV4CRK7_9BACT</name>
<dbReference type="NCBIfam" id="TIGR02757">
    <property type="entry name" value="TIGR02757 family protein"/>
    <property type="match status" value="1"/>
</dbReference>